<proteinExistence type="inferred from homology"/>
<dbReference type="InterPro" id="IPR042098">
    <property type="entry name" value="TauD-like_sf"/>
</dbReference>
<dbReference type="AlphaFoldDB" id="A0AAN8A1B8"/>
<dbReference type="GO" id="GO:0051213">
    <property type="term" value="F:dioxygenase activity"/>
    <property type="evidence" value="ECO:0007669"/>
    <property type="project" value="UniProtKB-KW"/>
</dbReference>
<keyword evidence="4" id="KW-0560">Oxidoreductase</keyword>
<evidence type="ECO:0000313" key="7">
    <source>
        <dbReference type="EMBL" id="KAK5697998.1"/>
    </source>
</evidence>
<evidence type="ECO:0000256" key="4">
    <source>
        <dbReference type="ARBA" id="ARBA00023002"/>
    </source>
</evidence>
<feature type="domain" description="TauD/TfdA-like" evidence="6">
    <location>
        <begin position="7"/>
        <end position="300"/>
    </location>
</feature>
<keyword evidence="3" id="KW-0223">Dioxygenase</keyword>
<dbReference type="PANTHER" id="PTHR43779">
    <property type="entry name" value="DIOXYGENASE RV0097-RELATED"/>
    <property type="match status" value="1"/>
</dbReference>
<gene>
    <name evidence="7" type="ORF">LTR97_006958</name>
</gene>
<evidence type="ECO:0000256" key="1">
    <source>
        <dbReference type="ARBA" id="ARBA00005896"/>
    </source>
</evidence>
<evidence type="ECO:0000256" key="3">
    <source>
        <dbReference type="ARBA" id="ARBA00022964"/>
    </source>
</evidence>
<evidence type="ECO:0000256" key="5">
    <source>
        <dbReference type="ARBA" id="ARBA00023004"/>
    </source>
</evidence>
<evidence type="ECO:0000259" key="6">
    <source>
        <dbReference type="Pfam" id="PF02668"/>
    </source>
</evidence>
<keyword evidence="2" id="KW-0479">Metal-binding</keyword>
<dbReference type="InterPro" id="IPR051178">
    <property type="entry name" value="TfdA_dioxygenase"/>
</dbReference>
<evidence type="ECO:0000313" key="8">
    <source>
        <dbReference type="Proteomes" id="UP001310594"/>
    </source>
</evidence>
<name>A0AAN8A1B8_9PEZI</name>
<dbReference type="Gene3D" id="3.60.130.10">
    <property type="entry name" value="Clavaminate synthase-like"/>
    <property type="match status" value="1"/>
</dbReference>
<dbReference type="PANTHER" id="PTHR43779:SF3">
    <property type="entry name" value="(3R)-3-[(CARBOXYMETHYL)AMINO]FATTY ACID OXYGENASE_DECARBOXYLASE"/>
    <property type="match status" value="1"/>
</dbReference>
<dbReference type="Proteomes" id="UP001310594">
    <property type="component" value="Unassembled WGS sequence"/>
</dbReference>
<organism evidence="7 8">
    <name type="scientific">Elasticomyces elasticus</name>
    <dbReference type="NCBI Taxonomy" id="574655"/>
    <lineage>
        <taxon>Eukaryota</taxon>
        <taxon>Fungi</taxon>
        <taxon>Dikarya</taxon>
        <taxon>Ascomycota</taxon>
        <taxon>Pezizomycotina</taxon>
        <taxon>Dothideomycetes</taxon>
        <taxon>Dothideomycetidae</taxon>
        <taxon>Mycosphaerellales</taxon>
        <taxon>Teratosphaeriaceae</taxon>
        <taxon>Elasticomyces</taxon>
    </lineage>
</organism>
<dbReference type="SUPFAM" id="SSF51197">
    <property type="entry name" value="Clavaminate synthase-like"/>
    <property type="match status" value="1"/>
</dbReference>
<accession>A0AAN8A1B8</accession>
<protein>
    <recommendedName>
        <fullName evidence="6">TauD/TfdA-like domain-containing protein</fullName>
    </recommendedName>
</protein>
<comment type="similarity">
    <text evidence="1">Belongs to the TfdA dioxygenase family.</text>
</comment>
<comment type="caution">
    <text evidence="7">The sequence shown here is derived from an EMBL/GenBank/DDBJ whole genome shotgun (WGS) entry which is preliminary data.</text>
</comment>
<dbReference type="Pfam" id="PF02668">
    <property type="entry name" value="TauD"/>
    <property type="match status" value="1"/>
</dbReference>
<dbReference type="InterPro" id="IPR003819">
    <property type="entry name" value="TauD/TfdA-like"/>
</dbReference>
<dbReference type="GO" id="GO:0046872">
    <property type="term" value="F:metal ion binding"/>
    <property type="evidence" value="ECO:0007669"/>
    <property type="project" value="UniProtKB-KW"/>
</dbReference>
<sequence length="315" mass="35756">MLRGDHAFGAEVRGVDWSHPVPEEVVQQLVALQDKYAVLIFRSTGLDDTRHIAFTQQLGSQLEVNPFYAGKQNDRVGIDELWDVSNIELDGSLVKPNSRRWHHSLGNALWHTDSSYHQQRSKYSLLLSHGNPKRGGFYTHFADTRRAYADLPAERQQQLAETIVEHDLWHSRALGSPTVYKSPSVEERAKKPPAYHQLVQKAPNGRDTMYLAAHAKRIVGLDTKYASKRDSATELVGDGEDMTASQALIWELIEHCTQPEYVFSMEWLDGGDMVWWDNRQCMHRANPYTTEMTARDVRRSTVVDDGPNAWGVSAS</sequence>
<reference evidence="7" key="1">
    <citation type="submission" date="2023-08" db="EMBL/GenBank/DDBJ databases">
        <title>Black Yeasts Isolated from many extreme environments.</title>
        <authorList>
            <person name="Coleine C."/>
            <person name="Stajich J.E."/>
            <person name="Selbmann L."/>
        </authorList>
    </citation>
    <scope>NUCLEOTIDE SEQUENCE</scope>
    <source>
        <strain evidence="7">CCFEE 5810</strain>
    </source>
</reference>
<dbReference type="EMBL" id="JAVRQU010000010">
    <property type="protein sequence ID" value="KAK5697998.1"/>
    <property type="molecule type" value="Genomic_DNA"/>
</dbReference>
<keyword evidence="5" id="KW-0408">Iron</keyword>
<evidence type="ECO:0000256" key="2">
    <source>
        <dbReference type="ARBA" id="ARBA00022723"/>
    </source>
</evidence>